<sequence>MDSKFKLDQGLFFEIEIGQSLVIEDPDGDFTVTALDANHCPGEHMLLFEERFGNILHTGDCRLIPEVLLCLPPKYVGKEDKEPRCPLDYVFLDCTFGGSPLKMPRKQSAIQQNMNDNAGSIRSTAI</sequence>
<proteinExistence type="predicted"/>
<protein>
    <submittedName>
        <fullName evidence="1">Uncharacterized protein</fullName>
    </submittedName>
</protein>
<organism evidence="1 2">
    <name type="scientific">Catharanthus roseus</name>
    <name type="common">Madagascar periwinkle</name>
    <name type="synonym">Vinca rosea</name>
    <dbReference type="NCBI Taxonomy" id="4058"/>
    <lineage>
        <taxon>Eukaryota</taxon>
        <taxon>Viridiplantae</taxon>
        <taxon>Streptophyta</taxon>
        <taxon>Embryophyta</taxon>
        <taxon>Tracheophyta</taxon>
        <taxon>Spermatophyta</taxon>
        <taxon>Magnoliopsida</taxon>
        <taxon>eudicotyledons</taxon>
        <taxon>Gunneridae</taxon>
        <taxon>Pentapetalae</taxon>
        <taxon>asterids</taxon>
        <taxon>lamiids</taxon>
        <taxon>Gentianales</taxon>
        <taxon>Apocynaceae</taxon>
        <taxon>Rauvolfioideae</taxon>
        <taxon>Vinceae</taxon>
        <taxon>Catharanthinae</taxon>
        <taxon>Catharanthus</taxon>
    </lineage>
</organism>
<dbReference type="EMBL" id="CM044703">
    <property type="protein sequence ID" value="KAI5672420.1"/>
    <property type="molecule type" value="Genomic_DNA"/>
</dbReference>
<gene>
    <name evidence="1" type="ORF">M9H77_12784</name>
</gene>
<dbReference type="Proteomes" id="UP001060085">
    <property type="component" value="Linkage Group LG03"/>
</dbReference>
<name>A0ACC0BIG4_CATRO</name>
<keyword evidence="2" id="KW-1185">Reference proteome</keyword>
<evidence type="ECO:0000313" key="1">
    <source>
        <dbReference type="EMBL" id="KAI5672420.1"/>
    </source>
</evidence>
<comment type="caution">
    <text evidence="1">The sequence shown here is derived from an EMBL/GenBank/DDBJ whole genome shotgun (WGS) entry which is preliminary data.</text>
</comment>
<reference evidence="2" key="1">
    <citation type="journal article" date="2023" name="Nat. Plants">
        <title>Single-cell RNA sequencing provides a high-resolution roadmap for understanding the multicellular compartmentation of specialized metabolism.</title>
        <authorList>
            <person name="Sun S."/>
            <person name="Shen X."/>
            <person name="Li Y."/>
            <person name="Li Y."/>
            <person name="Wang S."/>
            <person name="Li R."/>
            <person name="Zhang H."/>
            <person name="Shen G."/>
            <person name="Guo B."/>
            <person name="Wei J."/>
            <person name="Xu J."/>
            <person name="St-Pierre B."/>
            <person name="Chen S."/>
            <person name="Sun C."/>
        </authorList>
    </citation>
    <scope>NUCLEOTIDE SEQUENCE [LARGE SCALE GENOMIC DNA]</scope>
</reference>
<accession>A0ACC0BIG4</accession>
<evidence type="ECO:0000313" key="2">
    <source>
        <dbReference type="Proteomes" id="UP001060085"/>
    </source>
</evidence>